<name>E1RHT4_METP4</name>
<protein>
    <recommendedName>
        <fullName evidence="1">4Fe-4S ferredoxin-type domain-containing protein</fullName>
    </recommendedName>
</protein>
<dbReference type="PANTHER" id="PTHR42827">
    <property type="entry name" value="IRON-SULFUR CLUSTER-BINDING PROTEIN-RELATED"/>
    <property type="match status" value="1"/>
</dbReference>
<dbReference type="PROSITE" id="PS51379">
    <property type="entry name" value="4FE4S_FER_2"/>
    <property type="match status" value="1"/>
</dbReference>
<dbReference type="HOGENOM" id="CLU_081793_0_0_2"/>
<dbReference type="GeneID" id="9744192"/>
<feature type="domain" description="4Fe-4S ferredoxin-type" evidence="1">
    <location>
        <begin position="149"/>
        <end position="181"/>
    </location>
</feature>
<evidence type="ECO:0000313" key="2">
    <source>
        <dbReference type="EMBL" id="ADN36472.1"/>
    </source>
</evidence>
<dbReference type="STRING" id="679926.Mpet_1719"/>
<organism evidence="2 3">
    <name type="scientific">Methanolacinia petrolearia (strain DSM 11571 / OCM 486 / SEBR 4847)</name>
    <name type="common">Methanoplanus petrolearius</name>
    <dbReference type="NCBI Taxonomy" id="679926"/>
    <lineage>
        <taxon>Archaea</taxon>
        <taxon>Methanobacteriati</taxon>
        <taxon>Methanobacteriota</taxon>
        <taxon>Stenosarchaea group</taxon>
        <taxon>Methanomicrobia</taxon>
        <taxon>Methanomicrobiales</taxon>
        <taxon>Methanomicrobiaceae</taxon>
        <taxon>Methanolacinia</taxon>
    </lineage>
</organism>
<evidence type="ECO:0000313" key="3">
    <source>
        <dbReference type="Proteomes" id="UP000006565"/>
    </source>
</evidence>
<proteinExistence type="predicted"/>
<dbReference type="RefSeq" id="WP_013329649.1">
    <property type="nucleotide sequence ID" value="NC_014507.1"/>
</dbReference>
<accession>E1RHT4</accession>
<dbReference type="OrthoDB" id="23478at2157"/>
<evidence type="ECO:0000259" key="1">
    <source>
        <dbReference type="PROSITE" id="PS51379"/>
    </source>
</evidence>
<dbReference type="PANTHER" id="PTHR42827:SF1">
    <property type="entry name" value="IRON-SULFUR CLUSTER-BINDING PROTEIN"/>
    <property type="match status" value="1"/>
</dbReference>
<dbReference type="EMBL" id="CP002117">
    <property type="protein sequence ID" value="ADN36472.1"/>
    <property type="molecule type" value="Genomic_DNA"/>
</dbReference>
<sequence length="224" mass="24817">MKIPEEAIKKALELGADVAGFVPAKKMIGCPSELSAGPQGFSNSKGSFLVLGLYHDPEKPEMDWWEEKSSTPGDRILHRITTEISRWLGEVHGIDAHDIPYQIHDGGIYLKDAAVLAGLGKIGKNNLVIVPGFGPKVRFRALWADLEVPEPGIIKEFLFCEKCSRICHRKCPMDAFPNDSYSRERCLKRIDLDKSLAAETARNTGKGTLVDHCRTCELVCPMGR</sequence>
<dbReference type="SUPFAM" id="SSF54862">
    <property type="entry name" value="4Fe-4S ferredoxins"/>
    <property type="match status" value="1"/>
</dbReference>
<dbReference type="AlphaFoldDB" id="E1RHT4"/>
<gene>
    <name evidence="2" type="ordered locus">Mpet_1719</name>
</gene>
<dbReference type="InterPro" id="IPR017896">
    <property type="entry name" value="4Fe4S_Fe-S-bd"/>
</dbReference>
<dbReference type="Proteomes" id="UP000006565">
    <property type="component" value="Chromosome"/>
</dbReference>
<dbReference type="eggNOG" id="arCOG02740">
    <property type="taxonomic scope" value="Archaea"/>
</dbReference>
<dbReference type="KEGG" id="mpi:Mpet_1719"/>
<keyword evidence="3" id="KW-1185">Reference proteome</keyword>
<reference evidence="2 3" key="1">
    <citation type="journal article" date="2010" name="Stand. Genomic Sci.">
        <title>Complete genome sequence of Methanoplanus petrolearius type strain (SEBR 4847).</title>
        <authorList>
            <person name="Brambilla E."/>
            <person name="Djao O.D."/>
            <person name="Daligault H."/>
            <person name="Lapidus A."/>
            <person name="Lucas S."/>
            <person name="Hammon N."/>
            <person name="Nolan M."/>
            <person name="Tice H."/>
            <person name="Cheng J.F."/>
            <person name="Han C."/>
            <person name="Tapia R."/>
            <person name="Goodwin L."/>
            <person name="Pitluck S."/>
            <person name="Liolios K."/>
            <person name="Ivanova N."/>
            <person name="Mavromatis K."/>
            <person name="Mikhailova N."/>
            <person name="Pati A."/>
            <person name="Chen A."/>
            <person name="Palaniappan K."/>
            <person name="Land M."/>
            <person name="Hauser L."/>
            <person name="Chang Y.J."/>
            <person name="Jeffries C.D."/>
            <person name="Rohde M."/>
            <person name="Spring S."/>
            <person name="Sikorski J."/>
            <person name="Goker M."/>
            <person name="Woyke T."/>
            <person name="Bristow J."/>
            <person name="Eisen J.A."/>
            <person name="Markowitz V."/>
            <person name="Hugenholtz P."/>
            <person name="Kyrpides N.C."/>
            <person name="Klenk H.P."/>
        </authorList>
    </citation>
    <scope>NUCLEOTIDE SEQUENCE [LARGE SCALE GENOMIC DNA]</scope>
    <source>
        <strain evidence="3">DSM 11571 / OCM 486 / SEBR 4847</strain>
    </source>
</reference>